<evidence type="ECO:0000313" key="2">
    <source>
        <dbReference type="EMBL" id="RCK79140.1"/>
    </source>
</evidence>
<feature type="transmembrane region" description="Helical" evidence="1">
    <location>
        <begin position="19"/>
        <end position="36"/>
    </location>
</feature>
<accession>A0A367ZM71</accession>
<dbReference type="EMBL" id="QOQW01000015">
    <property type="protein sequence ID" value="RCK79140.1"/>
    <property type="molecule type" value="Genomic_DNA"/>
</dbReference>
<dbReference type="PANTHER" id="PTHR16214:SF3">
    <property type="entry name" value="TRANSMEMBRANE PROTEIN 260"/>
    <property type="match status" value="1"/>
</dbReference>
<feature type="transmembrane region" description="Helical" evidence="1">
    <location>
        <begin position="340"/>
        <end position="360"/>
    </location>
</feature>
<feature type="transmembrane region" description="Helical" evidence="1">
    <location>
        <begin position="85"/>
        <end position="106"/>
    </location>
</feature>
<feature type="transmembrane region" description="Helical" evidence="1">
    <location>
        <begin position="366"/>
        <end position="383"/>
    </location>
</feature>
<feature type="transmembrane region" description="Helical" evidence="1">
    <location>
        <begin position="390"/>
        <end position="408"/>
    </location>
</feature>
<organism evidence="2 3">
    <name type="scientific">Candidatus Ozemobacter sibiricus</name>
    <dbReference type="NCBI Taxonomy" id="2268124"/>
    <lineage>
        <taxon>Bacteria</taxon>
        <taxon>Candidatus Ozemobacteria</taxon>
        <taxon>Candidatus Ozemobacterales</taxon>
        <taxon>Candidatus Ozemobacteraceae</taxon>
        <taxon>Candidatus Ozemobacter</taxon>
    </lineage>
</organism>
<keyword evidence="1" id="KW-1133">Transmembrane helix</keyword>
<protein>
    <recommendedName>
        <fullName evidence="4">DUF2723 domain-containing protein</fullName>
    </recommendedName>
</protein>
<keyword evidence="1" id="KW-0812">Transmembrane</keyword>
<evidence type="ECO:0000256" key="1">
    <source>
        <dbReference type="SAM" id="Phobius"/>
    </source>
</evidence>
<gene>
    <name evidence="2" type="ORF">OZSIB_0254</name>
</gene>
<dbReference type="AlphaFoldDB" id="A0A367ZM71"/>
<sequence length="725" mass="78242">MPPSSAAGPAAGSGPGRSFALWFAVLAIGLAMYLPTLHPSITWYNSGELVAAAMTLDVPHPPGYPLFTRLANLAVRLPLGGEPAWRVNLLSALLGASGAGFFALWLHRAGLPAAGALAMAVWAMGFATFWEQATNAEVYTLEVLLLSLYLWVGWGPTDGRFGPGRAFALGCLTTLGIGNRPTFAVLALALLPRWQEIGLGKRLDGRTLEWAFLGAMVGGLPTLDLYLRLQNPERVLMDPLVGRGLDGFWRVFTAADFRKALFVFPPGELLARAWAWVQFMAGDGGPALIILPGLALWHLARGADSRPASDGQEPTAEQSPVEAARAASPRSWLAARLEPAMLACLWILLVNSGFVLNYNAFEAQTMLLPSVLALCGMSGLGVARLTASHPALGVFILCFVAAGGVLLGHSRLTPRDQEAVRWAARMTAAVPRGATLLVSNDVEFRPLWYLRLAHGFRPDLTFRLIDALGPEEIEVLRQEVRTRPVLGSLVYPPDLRALLRPHFLLEPAGFLTRLRPLVAEIVDAPRPGGSTLRLSDGGTLSVDTPQIKTWPIATAATQGISESRLRAVSYDYTLFPAGDSSFQRVIGAFLVDAEGKPPQSRGVLTAYDLHRALDMLPGPPAHLQPNYGLRLHREFVLPADLPPGTWSLRLLEIPIVSTSPEIFPTGLPDETLLNLEGATEVFRLAHGLGDRPLIRAAPTWEQLVAGWRAPDGAPSWLDLGPLWLD</sequence>
<evidence type="ECO:0000313" key="3">
    <source>
        <dbReference type="Proteomes" id="UP000252355"/>
    </source>
</evidence>
<proteinExistence type="predicted"/>
<dbReference type="InterPro" id="IPR021280">
    <property type="entry name" value="TMEM260-like"/>
</dbReference>
<dbReference type="Pfam" id="PF11028">
    <property type="entry name" value="TMEM260-like"/>
    <property type="match status" value="1"/>
</dbReference>
<name>A0A367ZM71_9BACT</name>
<dbReference type="PANTHER" id="PTHR16214">
    <property type="entry name" value="TRANSMEMBRANE PROTEIN 260"/>
    <property type="match status" value="1"/>
</dbReference>
<dbReference type="InterPro" id="IPR052724">
    <property type="entry name" value="GT117_domain-containing"/>
</dbReference>
<evidence type="ECO:0008006" key="4">
    <source>
        <dbReference type="Google" id="ProtNLM"/>
    </source>
</evidence>
<comment type="caution">
    <text evidence="2">The sequence shown here is derived from an EMBL/GenBank/DDBJ whole genome shotgun (WGS) entry which is preliminary data.</text>
</comment>
<reference evidence="2 3" key="1">
    <citation type="submission" date="2018-05" db="EMBL/GenBank/DDBJ databases">
        <title>A metagenomic window into the 2 km-deep terrestrial subsurface aquifer revealed taxonomically and functionally diverse microbial community comprising novel uncultured bacterial lineages.</title>
        <authorList>
            <person name="Kadnikov V.V."/>
            <person name="Mardanov A.V."/>
            <person name="Beletsky A.V."/>
            <person name="Banks D."/>
            <person name="Pimenov N.V."/>
            <person name="Frank Y.A."/>
            <person name="Karnachuk O.V."/>
            <person name="Ravin N.V."/>
        </authorList>
    </citation>
    <scope>NUCLEOTIDE SEQUENCE [LARGE SCALE GENOMIC DNA]</scope>
    <source>
        <strain evidence="2">BY5</strain>
    </source>
</reference>
<keyword evidence="1" id="KW-0472">Membrane</keyword>
<feature type="transmembrane region" description="Helical" evidence="1">
    <location>
        <begin position="113"/>
        <end position="130"/>
    </location>
</feature>
<dbReference type="Proteomes" id="UP000252355">
    <property type="component" value="Unassembled WGS sequence"/>
</dbReference>